<protein>
    <submittedName>
        <fullName evidence="1">Uncharacterized protein</fullName>
    </submittedName>
</protein>
<name>A0ACC2QJ58_9NEOP</name>
<gene>
    <name evidence="1" type="ORF">PYW08_005396</name>
</gene>
<accession>A0ACC2QJ58</accession>
<keyword evidence="2" id="KW-1185">Reference proteome</keyword>
<dbReference type="EMBL" id="CM056794">
    <property type="protein sequence ID" value="KAJ8716997.1"/>
    <property type="molecule type" value="Genomic_DNA"/>
</dbReference>
<dbReference type="Proteomes" id="UP001231649">
    <property type="component" value="Chromosome 18"/>
</dbReference>
<comment type="caution">
    <text evidence="1">The sequence shown here is derived from an EMBL/GenBank/DDBJ whole genome shotgun (WGS) entry which is preliminary data.</text>
</comment>
<sequence>MNASSAILEIQNIQRAFSILSTLQLTSFLFPQQAHVHDGSRFDFIVCGAGSAGSVIANRLTEIKDATVLLIEAGGDPPVESVIPGLFLYLKNTSVDWNFKSEDDGYSQQFHKNHGAEVTRGKMLGGSSSINYMLYTRGDPHDFDGWANITGDKSWTWQKTLPYFKKSERLVDPLLLKHDAGRYHGTDGYLGTTKNYHKEVLKYFEAFKEAGNKIVMDITDKTHLGYTEGIFTIADYVHGMVAEKEKRRLYTVVVNLMRNLISTGVGDFEIRYSFRQKC</sequence>
<evidence type="ECO:0000313" key="2">
    <source>
        <dbReference type="Proteomes" id="UP001231649"/>
    </source>
</evidence>
<organism evidence="1 2">
    <name type="scientific">Mythimna loreyi</name>
    <dbReference type="NCBI Taxonomy" id="667449"/>
    <lineage>
        <taxon>Eukaryota</taxon>
        <taxon>Metazoa</taxon>
        <taxon>Ecdysozoa</taxon>
        <taxon>Arthropoda</taxon>
        <taxon>Hexapoda</taxon>
        <taxon>Insecta</taxon>
        <taxon>Pterygota</taxon>
        <taxon>Neoptera</taxon>
        <taxon>Endopterygota</taxon>
        <taxon>Lepidoptera</taxon>
        <taxon>Glossata</taxon>
        <taxon>Ditrysia</taxon>
        <taxon>Noctuoidea</taxon>
        <taxon>Noctuidae</taxon>
        <taxon>Noctuinae</taxon>
        <taxon>Hadenini</taxon>
        <taxon>Mythimna</taxon>
    </lineage>
</organism>
<proteinExistence type="predicted"/>
<reference evidence="1" key="1">
    <citation type="submission" date="2023-03" db="EMBL/GenBank/DDBJ databases">
        <title>Chromosome-level genomes of two armyworms, Mythimna separata and Mythimna loreyi, provide insights into the biosynthesis and reception of sex pheromones.</title>
        <authorList>
            <person name="Zhao H."/>
        </authorList>
    </citation>
    <scope>NUCLEOTIDE SEQUENCE</scope>
    <source>
        <strain evidence="1">BeijingLab</strain>
    </source>
</reference>
<evidence type="ECO:0000313" key="1">
    <source>
        <dbReference type="EMBL" id="KAJ8716997.1"/>
    </source>
</evidence>